<reference evidence="1" key="1">
    <citation type="submission" date="2021-08" db="EMBL/GenBank/DDBJ databases">
        <title>The first chromosome-level gecko genome reveals the dynamic sex chromosomes of Neotropical dwarf geckos (Sphaerodactylidae: Sphaerodactylus).</title>
        <authorList>
            <person name="Pinto B.J."/>
            <person name="Keating S.E."/>
            <person name="Gamble T."/>
        </authorList>
    </citation>
    <scope>NUCLEOTIDE SEQUENCE</scope>
    <source>
        <strain evidence="1">TG3544</strain>
    </source>
</reference>
<gene>
    <name evidence="1" type="ORF">K3G42_004822</name>
</gene>
<keyword evidence="2" id="KW-1185">Reference proteome</keyword>
<comment type="caution">
    <text evidence="1">The sequence shown here is derived from an EMBL/GenBank/DDBJ whole genome shotgun (WGS) entry which is preliminary data.</text>
</comment>
<dbReference type="EMBL" id="CM037629">
    <property type="protein sequence ID" value="KAH7990251.1"/>
    <property type="molecule type" value="Genomic_DNA"/>
</dbReference>
<protein>
    <submittedName>
        <fullName evidence="1">Uncharacterized protein</fullName>
    </submittedName>
</protein>
<evidence type="ECO:0000313" key="2">
    <source>
        <dbReference type="Proteomes" id="UP000827872"/>
    </source>
</evidence>
<dbReference type="Proteomes" id="UP000827872">
    <property type="component" value="Linkage Group LG16"/>
</dbReference>
<organism evidence="1 2">
    <name type="scientific">Sphaerodactylus townsendi</name>
    <dbReference type="NCBI Taxonomy" id="933632"/>
    <lineage>
        <taxon>Eukaryota</taxon>
        <taxon>Metazoa</taxon>
        <taxon>Chordata</taxon>
        <taxon>Craniata</taxon>
        <taxon>Vertebrata</taxon>
        <taxon>Euteleostomi</taxon>
        <taxon>Lepidosauria</taxon>
        <taxon>Squamata</taxon>
        <taxon>Bifurcata</taxon>
        <taxon>Gekkota</taxon>
        <taxon>Sphaerodactylidae</taxon>
        <taxon>Sphaerodactylus</taxon>
    </lineage>
</organism>
<proteinExistence type="predicted"/>
<evidence type="ECO:0000313" key="1">
    <source>
        <dbReference type="EMBL" id="KAH7990251.1"/>
    </source>
</evidence>
<sequence>MMSQAQAQLQMPAWSARKGGVPENRGSRTFPRLSAGPLRSPSQTSACFTCLCTFNLAQFVPRALNLNLFLKQKQLFFCFNTSRRPPSPNSILVMTLIVKQERRIIIIIIVIIIYSVNKLKWLPWGETTRGFQFEAGEGRSQIGKGREQGALAVSFLFLFFS</sequence>
<name>A0ACB8ECZ3_9SAUR</name>
<accession>A0ACB8ECZ3</accession>